<evidence type="ECO:0000313" key="2">
    <source>
        <dbReference type="Proteomes" id="UP000007148"/>
    </source>
</evidence>
<dbReference type="Proteomes" id="UP000007148">
    <property type="component" value="Unassembled WGS sequence"/>
</dbReference>
<evidence type="ECO:0000313" key="1">
    <source>
        <dbReference type="EMBL" id="CCA71984.1"/>
    </source>
</evidence>
<gene>
    <name evidence="1" type="ORF">PIIN_05919</name>
</gene>
<dbReference type="OrthoDB" id="3132617at2759"/>
<keyword evidence="2" id="KW-1185">Reference proteome</keyword>
<sequence length="255" mass="29361">MSQYFLQEELYRIPVPLLHSWPFVESRLSPFLTFFTPQDARVLSSRDDQKKVDFCNNQLRLYLNSTEWTGSWRMKSDASDSAALGFPICVPELTLASSAVYITRSLYGSLISPYDLIHLVLSLLFCVICGTMIHTTLTEDAPIFVGWRTINTQNVDVDRLQLSTRTVRTGSMLGHMLTNTRRPPCFRLTVIYTRCVAGTTVFKRKYSEHIKYLDLLDIYGNFDSQRFEKWIRAVVLNAMSVPYGSAWNLYHLTLT</sequence>
<protein>
    <submittedName>
        <fullName evidence="1">Uncharacterized protein</fullName>
    </submittedName>
</protein>
<proteinExistence type="predicted"/>
<comment type="caution">
    <text evidence="1">The sequence shown here is derived from an EMBL/GenBank/DDBJ whole genome shotgun (WGS) entry which is preliminary data.</text>
</comment>
<name>G4TKZ1_SERID</name>
<dbReference type="HOGENOM" id="CLU_1090366_0_0_1"/>
<dbReference type="InParanoid" id="G4TKZ1"/>
<accession>G4TKZ1</accession>
<dbReference type="EMBL" id="CAFZ01000143">
    <property type="protein sequence ID" value="CCA71984.1"/>
    <property type="molecule type" value="Genomic_DNA"/>
</dbReference>
<reference evidence="1 2" key="1">
    <citation type="journal article" date="2011" name="PLoS Pathog.">
        <title>Endophytic Life Strategies Decoded by Genome and Transcriptome Analyses of the Mutualistic Root Symbiont Piriformospora indica.</title>
        <authorList>
            <person name="Zuccaro A."/>
            <person name="Lahrmann U."/>
            <person name="Guldener U."/>
            <person name="Langen G."/>
            <person name="Pfiffi S."/>
            <person name="Biedenkopf D."/>
            <person name="Wong P."/>
            <person name="Samans B."/>
            <person name="Grimm C."/>
            <person name="Basiewicz M."/>
            <person name="Murat C."/>
            <person name="Martin F."/>
            <person name="Kogel K.H."/>
        </authorList>
    </citation>
    <scope>NUCLEOTIDE SEQUENCE [LARGE SCALE GENOMIC DNA]</scope>
    <source>
        <strain evidence="1 2">DSM 11827</strain>
    </source>
</reference>
<dbReference type="AlphaFoldDB" id="G4TKZ1"/>
<organism evidence="1 2">
    <name type="scientific">Serendipita indica (strain DSM 11827)</name>
    <name type="common">Root endophyte fungus</name>
    <name type="synonym">Piriformospora indica</name>
    <dbReference type="NCBI Taxonomy" id="1109443"/>
    <lineage>
        <taxon>Eukaryota</taxon>
        <taxon>Fungi</taxon>
        <taxon>Dikarya</taxon>
        <taxon>Basidiomycota</taxon>
        <taxon>Agaricomycotina</taxon>
        <taxon>Agaricomycetes</taxon>
        <taxon>Sebacinales</taxon>
        <taxon>Serendipitaceae</taxon>
        <taxon>Serendipita</taxon>
    </lineage>
</organism>